<gene>
    <name evidence="1" type="ORF">ECRASSUSDP1_LOCUS26106</name>
</gene>
<keyword evidence="2" id="KW-1185">Reference proteome</keyword>
<sequence>MLAIVGKDDFPLYKLNIGEHGDSDSSHMDEFVIHSSLDFVETKMLKTNQVYLKEVDTHLSSTVYCYLTAANVKILLLIDSKGDDSSKNVFFSELHDLYVKTIMNPFYEPNTKINFPAFDSRVKELTKKYFSSLY</sequence>
<dbReference type="CDD" id="cd14825">
    <property type="entry name" value="TRAPPC2_sedlin"/>
    <property type="match status" value="1"/>
</dbReference>
<dbReference type="InterPro" id="IPR006722">
    <property type="entry name" value="Sedlin"/>
</dbReference>
<evidence type="ECO:0008006" key="3">
    <source>
        <dbReference type="Google" id="ProtNLM"/>
    </source>
</evidence>
<organism evidence="1 2">
    <name type="scientific">Euplotes crassus</name>
    <dbReference type="NCBI Taxonomy" id="5936"/>
    <lineage>
        <taxon>Eukaryota</taxon>
        <taxon>Sar</taxon>
        <taxon>Alveolata</taxon>
        <taxon>Ciliophora</taxon>
        <taxon>Intramacronucleata</taxon>
        <taxon>Spirotrichea</taxon>
        <taxon>Hypotrichia</taxon>
        <taxon>Euplotida</taxon>
        <taxon>Euplotidae</taxon>
        <taxon>Moneuplotes</taxon>
    </lineage>
</organism>
<reference evidence="1" key="1">
    <citation type="submission" date="2023-07" db="EMBL/GenBank/DDBJ databases">
        <authorList>
            <consortium name="AG Swart"/>
            <person name="Singh M."/>
            <person name="Singh A."/>
            <person name="Seah K."/>
            <person name="Emmerich C."/>
        </authorList>
    </citation>
    <scope>NUCLEOTIDE SEQUENCE</scope>
    <source>
        <strain evidence="1">DP1</strain>
    </source>
</reference>
<dbReference type="EMBL" id="CAMPGE010026910">
    <property type="protein sequence ID" value="CAI2384573.1"/>
    <property type="molecule type" value="Genomic_DNA"/>
</dbReference>
<accession>A0AAD1Y4K1</accession>
<dbReference type="AlphaFoldDB" id="A0AAD1Y4K1"/>
<evidence type="ECO:0000313" key="2">
    <source>
        <dbReference type="Proteomes" id="UP001295684"/>
    </source>
</evidence>
<dbReference type="Proteomes" id="UP001295684">
    <property type="component" value="Unassembled WGS sequence"/>
</dbReference>
<dbReference type="GO" id="GO:0005737">
    <property type="term" value="C:cytoplasm"/>
    <property type="evidence" value="ECO:0007669"/>
    <property type="project" value="GOC"/>
</dbReference>
<dbReference type="SUPFAM" id="SSF64356">
    <property type="entry name" value="SNARE-like"/>
    <property type="match status" value="1"/>
</dbReference>
<name>A0AAD1Y4K1_EUPCR</name>
<dbReference type="Gene3D" id="3.30.450.70">
    <property type="match status" value="1"/>
</dbReference>
<dbReference type="PANTHER" id="PTHR12403">
    <property type="entry name" value="TRAFFICKING PROTEIN PARTICLE COMPLEX SUBUNIT 2"/>
    <property type="match status" value="1"/>
</dbReference>
<evidence type="ECO:0000313" key="1">
    <source>
        <dbReference type="EMBL" id="CAI2384573.1"/>
    </source>
</evidence>
<dbReference type="InterPro" id="IPR011012">
    <property type="entry name" value="Longin-like_dom_sf"/>
</dbReference>
<proteinExistence type="predicted"/>
<comment type="caution">
    <text evidence="1">The sequence shown here is derived from an EMBL/GenBank/DDBJ whole genome shotgun (WGS) entry which is preliminary data.</text>
</comment>
<protein>
    <recommendedName>
        <fullName evidence="3">Trafficking protein particle complex subunit</fullName>
    </recommendedName>
</protein>
<dbReference type="GO" id="GO:0006888">
    <property type="term" value="P:endoplasmic reticulum to Golgi vesicle-mediated transport"/>
    <property type="evidence" value="ECO:0007669"/>
    <property type="project" value="InterPro"/>
</dbReference>
<dbReference type="Pfam" id="PF04628">
    <property type="entry name" value="Sedlin_N"/>
    <property type="match status" value="1"/>
</dbReference>